<protein>
    <recommendedName>
        <fullName evidence="2">Ribosome hibernation promoting factor</fullName>
        <shortName evidence="2">HPF</shortName>
    </recommendedName>
</protein>
<comment type="subcellular location">
    <subcellularLocation>
        <location evidence="2">Cytoplasm</location>
    </subcellularLocation>
</comment>
<dbReference type="GO" id="GO:0022627">
    <property type="term" value="C:cytosolic small ribosomal subunit"/>
    <property type="evidence" value="ECO:0007669"/>
    <property type="project" value="TreeGrafter"/>
</dbReference>
<dbReference type="STRING" id="180163.SAMN02745174_01525"/>
<dbReference type="InterPro" id="IPR036567">
    <property type="entry name" value="RHF-like"/>
</dbReference>
<dbReference type="InterPro" id="IPR034694">
    <property type="entry name" value="HPF_long/plastid"/>
</dbReference>
<comment type="function">
    <text evidence="2">Required for dimerization of active 70S ribosomes into 100S ribosomes in stationary phase; 100S ribosomes are translationally inactive and sometimes present during exponential growth.</text>
</comment>
<dbReference type="PANTHER" id="PTHR33231:SF1">
    <property type="entry name" value="30S RIBOSOMAL PROTEIN"/>
    <property type="match status" value="1"/>
</dbReference>
<evidence type="ECO:0000259" key="3">
    <source>
        <dbReference type="Pfam" id="PF16321"/>
    </source>
</evidence>
<dbReference type="PANTHER" id="PTHR33231">
    <property type="entry name" value="30S RIBOSOMAL PROTEIN"/>
    <property type="match status" value="1"/>
</dbReference>
<evidence type="ECO:0000313" key="4">
    <source>
        <dbReference type="EMBL" id="SJZ77648.1"/>
    </source>
</evidence>
<dbReference type="InterPro" id="IPR050574">
    <property type="entry name" value="HPF/YfiA_ribosome-assoc"/>
</dbReference>
<name>A0A1T4NFT7_9FUSO</name>
<reference evidence="4 5" key="1">
    <citation type="submission" date="2017-02" db="EMBL/GenBank/DDBJ databases">
        <authorList>
            <person name="Peterson S.W."/>
        </authorList>
    </citation>
    <scope>NUCLEOTIDE SEQUENCE [LARGE SCALE GENOMIC DNA]</scope>
    <source>
        <strain evidence="4 5">ATCC 700028</strain>
    </source>
</reference>
<dbReference type="NCBIfam" id="TIGR00741">
    <property type="entry name" value="yfiA"/>
    <property type="match status" value="1"/>
</dbReference>
<comment type="similarity">
    <text evidence="2">Belongs to the HPF/YfiA ribosome-associated protein family. Long HPF subfamily.</text>
</comment>
<evidence type="ECO:0000313" key="5">
    <source>
        <dbReference type="Proteomes" id="UP000191153"/>
    </source>
</evidence>
<accession>A0A1T4NFT7</accession>
<proteinExistence type="inferred from homology"/>
<organism evidence="4 5">
    <name type="scientific">Cetobacterium ceti</name>
    <dbReference type="NCBI Taxonomy" id="180163"/>
    <lineage>
        <taxon>Bacteria</taxon>
        <taxon>Fusobacteriati</taxon>
        <taxon>Fusobacteriota</taxon>
        <taxon>Fusobacteriia</taxon>
        <taxon>Fusobacteriales</taxon>
        <taxon>Fusobacteriaceae</taxon>
        <taxon>Cetobacterium</taxon>
    </lineage>
</organism>
<keyword evidence="5" id="KW-1185">Reference proteome</keyword>
<dbReference type="EMBL" id="FUWX01000010">
    <property type="protein sequence ID" value="SJZ77648.1"/>
    <property type="molecule type" value="Genomic_DNA"/>
</dbReference>
<dbReference type="Gene3D" id="3.30.160.100">
    <property type="entry name" value="Ribosome hibernation promotion factor-like"/>
    <property type="match status" value="1"/>
</dbReference>
<dbReference type="InterPro" id="IPR032528">
    <property type="entry name" value="Ribosom_S30AE_C"/>
</dbReference>
<dbReference type="OrthoDB" id="9794975at2"/>
<dbReference type="HAMAP" id="MF_00839">
    <property type="entry name" value="HPF"/>
    <property type="match status" value="1"/>
</dbReference>
<dbReference type="CDD" id="cd00552">
    <property type="entry name" value="RaiA"/>
    <property type="match status" value="1"/>
</dbReference>
<feature type="domain" description="Sigma 54 modulation/S30EA ribosomal protein C-terminal" evidence="3">
    <location>
        <begin position="136"/>
        <end position="181"/>
    </location>
</feature>
<evidence type="ECO:0000256" key="2">
    <source>
        <dbReference type="HAMAP-Rule" id="MF_00839"/>
    </source>
</evidence>
<evidence type="ECO:0000256" key="1">
    <source>
        <dbReference type="ARBA" id="ARBA00022845"/>
    </source>
</evidence>
<dbReference type="GO" id="GO:0045900">
    <property type="term" value="P:negative regulation of translational elongation"/>
    <property type="evidence" value="ECO:0007669"/>
    <property type="project" value="TreeGrafter"/>
</dbReference>
<dbReference type="Proteomes" id="UP000191153">
    <property type="component" value="Unassembled WGS sequence"/>
</dbReference>
<dbReference type="RefSeq" id="WP_078694010.1">
    <property type="nucleotide sequence ID" value="NZ_FUWX01000010.1"/>
</dbReference>
<dbReference type="InterPro" id="IPR038416">
    <property type="entry name" value="Ribosom_S30AE_C_sf"/>
</dbReference>
<dbReference type="InterPro" id="IPR003489">
    <property type="entry name" value="RHF/RaiA"/>
</dbReference>
<dbReference type="Pfam" id="PF02482">
    <property type="entry name" value="Ribosomal_S30AE"/>
    <property type="match status" value="1"/>
</dbReference>
<dbReference type="Pfam" id="PF16321">
    <property type="entry name" value="Ribosom_S30AE_C"/>
    <property type="match status" value="1"/>
</dbReference>
<dbReference type="GO" id="GO:0043024">
    <property type="term" value="F:ribosomal small subunit binding"/>
    <property type="evidence" value="ECO:0007669"/>
    <property type="project" value="TreeGrafter"/>
</dbReference>
<sequence>MKITFIAGRNFIITEAIKNYAESKLTGLKKYFDAITEIQVTLSAVKSKNGPIQTAEVRVYIDGDLIKAVAVESDLYASIDKVEHILEKQLTKYKEKLRDNNHVNPQTSPKYTKTINYNEEENFIKYEKTSRIIPVSIHPKPMDIEEAILQLETLNKDFYVFKNSETGKMEVVYKKRNGDYGYIRQD</sequence>
<gene>
    <name evidence="2" type="primary">hpf</name>
    <name evidence="4" type="ORF">SAMN02745174_01525</name>
</gene>
<dbReference type="Gene3D" id="3.30.505.50">
    <property type="entry name" value="Sigma 54 modulation/S30EA ribosomal protein, C-terminal domain"/>
    <property type="match status" value="1"/>
</dbReference>
<dbReference type="SUPFAM" id="SSF69754">
    <property type="entry name" value="Ribosome binding protein Y (YfiA homologue)"/>
    <property type="match status" value="1"/>
</dbReference>
<dbReference type="AlphaFoldDB" id="A0A1T4NFT7"/>
<keyword evidence="1 2" id="KW-0810">Translation regulation</keyword>
<comment type="subunit">
    <text evidence="2">Interacts with 100S ribosomes.</text>
</comment>
<keyword evidence="2" id="KW-0963">Cytoplasm</keyword>